<dbReference type="OrthoDB" id="616263at2759"/>
<protein>
    <submittedName>
        <fullName evidence="1">Histone-lysine N-methyltransferase SETMAR</fullName>
    </submittedName>
</protein>
<keyword evidence="2" id="KW-1185">Reference proteome</keyword>
<evidence type="ECO:0000313" key="2">
    <source>
        <dbReference type="Proteomes" id="UP000299102"/>
    </source>
</evidence>
<dbReference type="GO" id="GO:0005634">
    <property type="term" value="C:nucleus"/>
    <property type="evidence" value="ECO:0007669"/>
    <property type="project" value="TreeGrafter"/>
</dbReference>
<dbReference type="InterPro" id="IPR052709">
    <property type="entry name" value="Transposase-MT_Hybrid"/>
</dbReference>
<gene>
    <name evidence="1" type="primary">SETMAR</name>
    <name evidence="1" type="ORF">EVAR_65288_1</name>
</gene>
<dbReference type="AlphaFoldDB" id="A0A4C1ZRR7"/>
<dbReference type="PANTHER" id="PTHR46060">
    <property type="entry name" value="MARINER MOS1 TRANSPOSASE-LIKE PROTEIN"/>
    <property type="match status" value="1"/>
</dbReference>
<comment type="caution">
    <text evidence="1">The sequence shown here is derived from an EMBL/GenBank/DDBJ whole genome shotgun (WGS) entry which is preliminary data.</text>
</comment>
<keyword evidence="1" id="KW-0808">Transferase</keyword>
<evidence type="ECO:0000313" key="1">
    <source>
        <dbReference type="EMBL" id="GBP89305.1"/>
    </source>
</evidence>
<keyword evidence="1" id="KW-0489">Methyltransferase</keyword>
<dbReference type="GO" id="GO:0032259">
    <property type="term" value="P:methylation"/>
    <property type="evidence" value="ECO:0007669"/>
    <property type="project" value="UniProtKB-KW"/>
</dbReference>
<dbReference type="GO" id="GO:0035861">
    <property type="term" value="C:site of double-strand break"/>
    <property type="evidence" value="ECO:0007669"/>
    <property type="project" value="TreeGrafter"/>
</dbReference>
<dbReference type="GO" id="GO:0006303">
    <property type="term" value="P:double-strand break repair via nonhomologous end joining"/>
    <property type="evidence" value="ECO:0007669"/>
    <property type="project" value="TreeGrafter"/>
</dbReference>
<dbReference type="InterPro" id="IPR036397">
    <property type="entry name" value="RNaseH_sf"/>
</dbReference>
<dbReference type="GO" id="GO:0000793">
    <property type="term" value="C:condensed chromosome"/>
    <property type="evidence" value="ECO:0007669"/>
    <property type="project" value="TreeGrafter"/>
</dbReference>
<accession>A0A4C1ZRR7</accession>
<name>A0A4C1ZRR7_EUMVA</name>
<organism evidence="1 2">
    <name type="scientific">Eumeta variegata</name>
    <name type="common">Bagworm moth</name>
    <name type="synonym">Eumeta japonica</name>
    <dbReference type="NCBI Taxonomy" id="151549"/>
    <lineage>
        <taxon>Eukaryota</taxon>
        <taxon>Metazoa</taxon>
        <taxon>Ecdysozoa</taxon>
        <taxon>Arthropoda</taxon>
        <taxon>Hexapoda</taxon>
        <taxon>Insecta</taxon>
        <taxon>Pterygota</taxon>
        <taxon>Neoptera</taxon>
        <taxon>Endopterygota</taxon>
        <taxon>Lepidoptera</taxon>
        <taxon>Glossata</taxon>
        <taxon>Ditrysia</taxon>
        <taxon>Tineoidea</taxon>
        <taxon>Psychidae</taxon>
        <taxon>Oiketicinae</taxon>
        <taxon>Eumeta</taxon>
    </lineage>
</organism>
<dbReference type="Proteomes" id="UP000299102">
    <property type="component" value="Unassembled WGS sequence"/>
</dbReference>
<dbReference type="EMBL" id="BGZK01001990">
    <property type="protein sequence ID" value="GBP89305.1"/>
    <property type="molecule type" value="Genomic_DNA"/>
</dbReference>
<dbReference type="GO" id="GO:0044547">
    <property type="term" value="F:DNA topoisomerase binding"/>
    <property type="evidence" value="ECO:0007669"/>
    <property type="project" value="TreeGrafter"/>
</dbReference>
<dbReference type="GO" id="GO:0003690">
    <property type="term" value="F:double-stranded DNA binding"/>
    <property type="evidence" value="ECO:0007669"/>
    <property type="project" value="TreeGrafter"/>
</dbReference>
<dbReference type="GO" id="GO:0015074">
    <property type="term" value="P:DNA integration"/>
    <property type="evidence" value="ECO:0007669"/>
    <property type="project" value="TreeGrafter"/>
</dbReference>
<dbReference type="GO" id="GO:0042800">
    <property type="term" value="F:histone H3K4 methyltransferase activity"/>
    <property type="evidence" value="ECO:0007669"/>
    <property type="project" value="TreeGrafter"/>
</dbReference>
<proteinExistence type="predicted"/>
<dbReference type="GO" id="GO:0000729">
    <property type="term" value="P:DNA double-strand break processing"/>
    <property type="evidence" value="ECO:0007669"/>
    <property type="project" value="TreeGrafter"/>
</dbReference>
<dbReference type="PANTHER" id="PTHR46060:SF2">
    <property type="entry name" value="HISTONE-LYSINE N-METHYLTRANSFERASE SETMAR"/>
    <property type="match status" value="1"/>
</dbReference>
<dbReference type="Gene3D" id="3.30.420.10">
    <property type="entry name" value="Ribonuclease H-like superfamily/Ribonuclease H"/>
    <property type="match status" value="1"/>
</dbReference>
<dbReference type="GO" id="GO:0046975">
    <property type="term" value="F:histone H3K36 methyltransferase activity"/>
    <property type="evidence" value="ECO:0007669"/>
    <property type="project" value="TreeGrafter"/>
</dbReference>
<reference evidence="1 2" key="1">
    <citation type="journal article" date="2019" name="Commun. Biol.">
        <title>The bagworm genome reveals a unique fibroin gene that provides high tensile strength.</title>
        <authorList>
            <person name="Kono N."/>
            <person name="Nakamura H."/>
            <person name="Ohtoshi R."/>
            <person name="Tomita M."/>
            <person name="Numata K."/>
            <person name="Arakawa K."/>
        </authorList>
    </citation>
    <scope>NUCLEOTIDE SEQUENCE [LARGE SCALE GENOMIC DNA]</scope>
</reference>
<sequence length="119" mass="14203">MNLALVDLLRIKSKPFFKKVEQDQDISSYDIAGKLGIDYNTILTHLKKAGHREKLNTRVQHELTERKLMNRVLICDSLLKRNETEPFFQKIDNSNRKWITYDKNVRRKIMVKRQDRSTD</sequence>
<dbReference type="GO" id="GO:0031297">
    <property type="term" value="P:replication fork processing"/>
    <property type="evidence" value="ECO:0007669"/>
    <property type="project" value="TreeGrafter"/>
</dbReference>
<dbReference type="GO" id="GO:0044774">
    <property type="term" value="P:mitotic DNA integrity checkpoint signaling"/>
    <property type="evidence" value="ECO:0007669"/>
    <property type="project" value="TreeGrafter"/>
</dbReference>
<dbReference type="GO" id="GO:0000014">
    <property type="term" value="F:single-stranded DNA endodeoxyribonuclease activity"/>
    <property type="evidence" value="ECO:0007669"/>
    <property type="project" value="TreeGrafter"/>
</dbReference>
<dbReference type="GO" id="GO:0003697">
    <property type="term" value="F:single-stranded DNA binding"/>
    <property type="evidence" value="ECO:0007669"/>
    <property type="project" value="TreeGrafter"/>
</dbReference>